<dbReference type="EMBL" id="BARW01015083">
    <property type="protein sequence ID" value="GAI83439.1"/>
    <property type="molecule type" value="Genomic_DNA"/>
</dbReference>
<accession>X1TTS8</accession>
<sequence>AAMKLAQAKIHKLHPVDWILILDADIILPNGFKNFINHQNLSSVFLYSCLRKDYYCYDDYLKQANAKTYRFSYKYAGYFQLYYDKNLLYSDQYTYAAGADILFAKYFDFKKMLQITVYHLGKPEVNWYGRVSEKWDKSSSVATSNILEILRKQLQERQIKKNKMKESQDKNKQIKNKQIQDKKIENTCKQEVSYQAVNASKPMASSICHFDTSEPKPIKKIIQKRGLTHQPCNCGRENRGLCPKHIVPKKFYQPPQIKREPIYQ</sequence>
<feature type="non-terminal residue" evidence="2">
    <location>
        <position position="1"/>
    </location>
</feature>
<dbReference type="AlphaFoldDB" id="X1TTS8"/>
<evidence type="ECO:0000256" key="1">
    <source>
        <dbReference type="SAM" id="Coils"/>
    </source>
</evidence>
<keyword evidence="1" id="KW-0175">Coiled coil</keyword>
<gene>
    <name evidence="2" type="ORF">S12H4_26557</name>
</gene>
<proteinExistence type="predicted"/>
<protein>
    <submittedName>
        <fullName evidence="2">Uncharacterized protein</fullName>
    </submittedName>
</protein>
<comment type="caution">
    <text evidence="2">The sequence shown here is derived from an EMBL/GenBank/DDBJ whole genome shotgun (WGS) entry which is preliminary data.</text>
</comment>
<feature type="coiled-coil region" evidence="1">
    <location>
        <begin position="147"/>
        <end position="177"/>
    </location>
</feature>
<name>X1TTS8_9ZZZZ</name>
<organism evidence="2">
    <name type="scientific">marine sediment metagenome</name>
    <dbReference type="NCBI Taxonomy" id="412755"/>
    <lineage>
        <taxon>unclassified sequences</taxon>
        <taxon>metagenomes</taxon>
        <taxon>ecological metagenomes</taxon>
    </lineage>
</organism>
<reference evidence="2" key="1">
    <citation type="journal article" date="2014" name="Front. Microbiol.">
        <title>High frequency of phylogenetically diverse reductive dehalogenase-homologous genes in deep subseafloor sedimentary metagenomes.</title>
        <authorList>
            <person name="Kawai M."/>
            <person name="Futagami T."/>
            <person name="Toyoda A."/>
            <person name="Takaki Y."/>
            <person name="Nishi S."/>
            <person name="Hori S."/>
            <person name="Arai W."/>
            <person name="Tsubouchi T."/>
            <person name="Morono Y."/>
            <person name="Uchiyama I."/>
            <person name="Ito T."/>
            <person name="Fujiyama A."/>
            <person name="Inagaki F."/>
            <person name="Takami H."/>
        </authorList>
    </citation>
    <scope>NUCLEOTIDE SEQUENCE</scope>
    <source>
        <strain evidence="2">Expedition CK06-06</strain>
    </source>
</reference>
<evidence type="ECO:0000313" key="2">
    <source>
        <dbReference type="EMBL" id="GAI83439.1"/>
    </source>
</evidence>